<dbReference type="InterPro" id="IPR038765">
    <property type="entry name" value="Papain-like_cys_pep_sf"/>
</dbReference>
<organism evidence="7 8">
    <name type="scientific">Prauserella isguenensis</name>
    <dbReference type="NCBI Taxonomy" id="1470180"/>
    <lineage>
        <taxon>Bacteria</taxon>
        <taxon>Bacillati</taxon>
        <taxon>Actinomycetota</taxon>
        <taxon>Actinomycetes</taxon>
        <taxon>Pseudonocardiales</taxon>
        <taxon>Pseudonocardiaceae</taxon>
        <taxon>Prauserella</taxon>
    </lineage>
</organism>
<comment type="caution">
    <text evidence="7">The sequence shown here is derived from an EMBL/GenBank/DDBJ whole genome shotgun (WGS) entry which is preliminary data.</text>
</comment>
<dbReference type="PANTHER" id="PTHR47359">
    <property type="entry name" value="PEPTIDOGLYCAN DL-ENDOPEPTIDASE CWLO"/>
    <property type="match status" value="1"/>
</dbReference>
<feature type="compositionally biased region" description="Low complexity" evidence="5">
    <location>
        <begin position="10"/>
        <end position="19"/>
    </location>
</feature>
<proteinExistence type="inferred from homology"/>
<dbReference type="GO" id="GO:0006508">
    <property type="term" value="P:proteolysis"/>
    <property type="evidence" value="ECO:0007669"/>
    <property type="project" value="UniProtKB-KW"/>
</dbReference>
<dbReference type="GO" id="GO:0008234">
    <property type="term" value="F:cysteine-type peptidase activity"/>
    <property type="evidence" value="ECO:0007669"/>
    <property type="project" value="UniProtKB-KW"/>
</dbReference>
<evidence type="ECO:0000256" key="2">
    <source>
        <dbReference type="ARBA" id="ARBA00022670"/>
    </source>
</evidence>
<dbReference type="RefSeq" id="WP_183652237.1">
    <property type="nucleotide sequence ID" value="NZ_JACHWU010000002.1"/>
</dbReference>
<feature type="compositionally biased region" description="Low complexity" evidence="5">
    <location>
        <begin position="311"/>
        <end position="321"/>
    </location>
</feature>
<evidence type="ECO:0000256" key="4">
    <source>
        <dbReference type="ARBA" id="ARBA00022807"/>
    </source>
</evidence>
<dbReference type="PROSITE" id="PS51935">
    <property type="entry name" value="NLPC_P60"/>
    <property type="match status" value="1"/>
</dbReference>
<evidence type="ECO:0000256" key="5">
    <source>
        <dbReference type="SAM" id="MobiDB-lite"/>
    </source>
</evidence>
<name>A0A839S0Z1_9PSEU</name>
<evidence type="ECO:0000313" key="8">
    <source>
        <dbReference type="Proteomes" id="UP000550714"/>
    </source>
</evidence>
<keyword evidence="2" id="KW-0645">Protease</keyword>
<evidence type="ECO:0000256" key="1">
    <source>
        <dbReference type="ARBA" id="ARBA00007074"/>
    </source>
</evidence>
<feature type="region of interest" description="Disordered" evidence="5">
    <location>
        <begin position="44"/>
        <end position="76"/>
    </location>
</feature>
<evidence type="ECO:0000259" key="6">
    <source>
        <dbReference type="PROSITE" id="PS51935"/>
    </source>
</evidence>
<feature type="compositionally biased region" description="Gly residues" evidence="5">
    <location>
        <begin position="301"/>
        <end position="310"/>
    </location>
</feature>
<dbReference type="Proteomes" id="UP000550714">
    <property type="component" value="Unassembled WGS sequence"/>
</dbReference>
<dbReference type="AlphaFoldDB" id="A0A839S0Z1"/>
<keyword evidence="3 7" id="KW-0378">Hydrolase</keyword>
<feature type="region of interest" description="Disordered" evidence="5">
    <location>
        <begin position="222"/>
        <end position="272"/>
    </location>
</feature>
<feature type="region of interest" description="Disordered" evidence="5">
    <location>
        <begin position="292"/>
        <end position="322"/>
    </location>
</feature>
<dbReference type="Gene3D" id="3.90.1720.10">
    <property type="entry name" value="endopeptidase domain like (from Nostoc punctiforme)"/>
    <property type="match status" value="1"/>
</dbReference>
<accession>A0A839S0Z1</accession>
<dbReference type="InterPro" id="IPR000064">
    <property type="entry name" value="NLP_P60_dom"/>
</dbReference>
<comment type="similarity">
    <text evidence="1">Belongs to the peptidase C40 family.</text>
</comment>
<keyword evidence="4" id="KW-0788">Thiol protease</keyword>
<dbReference type="PANTHER" id="PTHR47359:SF3">
    <property type="entry name" value="NLP_P60 DOMAIN-CONTAINING PROTEIN-RELATED"/>
    <property type="match status" value="1"/>
</dbReference>
<sequence>MRTSVDRTARTSASSSTRPGGRRSGKGLAAGVFALAVLLAAPPAAVAVPPPPPNPSDAELDASRAEASEKAGEVGRLTSRLADAEAKLTTLRNRVERKLEQANKARVDLQRARAEADTADSEAESARAEVRTASGAISNARQSLDRFVAASHRQGTTVGSLSAYLGADSPKDLLAREQLLGAVGGSELDALGSMKRAQVRKSNKEAAARQALENARQKRAAAARAKTAAEQAQQAAVEARNGQASRAEEVRAEKSAVEQQLQEARSHVGGLEGQRDRYEAWLAEKEAEEAAQAQQAAAAASGGGTSGGGASAPAQQPQAASVPTGASVETVVQRAMSQLGVQYAWGGGNAHGPTYGIRDGGVADAHGDYAKIGFDCSGLMIYAFAGVQALPHYSGYQYDAGRKVPLSQMRRGDMLFWGNGGIHHVALYLGNGQMIEAPYSGGHVRVVPVRYGDILPYATRLIG</sequence>
<protein>
    <submittedName>
        <fullName evidence="7">Cell wall-associated NlpC family hydrolase</fullName>
    </submittedName>
</protein>
<feature type="domain" description="NlpC/P60" evidence="6">
    <location>
        <begin position="325"/>
        <end position="463"/>
    </location>
</feature>
<dbReference type="Pfam" id="PF00877">
    <property type="entry name" value="NLPC_P60"/>
    <property type="match status" value="1"/>
</dbReference>
<reference evidence="7 8" key="1">
    <citation type="submission" date="2020-08" db="EMBL/GenBank/DDBJ databases">
        <title>Genomic Encyclopedia of Type Strains, Phase III (KMG-III): the genomes of soil and plant-associated and newly described type strains.</title>
        <authorList>
            <person name="Whitman W."/>
        </authorList>
    </citation>
    <scope>NUCLEOTIDE SEQUENCE [LARGE SCALE GENOMIC DNA]</scope>
    <source>
        <strain evidence="7 8">CECT 8577</strain>
    </source>
</reference>
<dbReference type="EMBL" id="JACHWU010000002">
    <property type="protein sequence ID" value="MBB3051052.1"/>
    <property type="molecule type" value="Genomic_DNA"/>
</dbReference>
<evidence type="ECO:0000313" key="7">
    <source>
        <dbReference type="EMBL" id="MBB3051052.1"/>
    </source>
</evidence>
<keyword evidence="8" id="KW-1185">Reference proteome</keyword>
<feature type="region of interest" description="Disordered" evidence="5">
    <location>
        <begin position="1"/>
        <end position="26"/>
    </location>
</feature>
<dbReference type="InterPro" id="IPR051794">
    <property type="entry name" value="PG_Endopeptidase_C40"/>
</dbReference>
<dbReference type="SUPFAM" id="SSF54001">
    <property type="entry name" value="Cysteine proteinases"/>
    <property type="match status" value="1"/>
</dbReference>
<feature type="compositionally biased region" description="Basic and acidic residues" evidence="5">
    <location>
        <begin position="61"/>
        <end position="73"/>
    </location>
</feature>
<feature type="compositionally biased region" description="Low complexity" evidence="5">
    <location>
        <begin position="222"/>
        <end position="240"/>
    </location>
</feature>
<feature type="compositionally biased region" description="Basic and acidic residues" evidence="5">
    <location>
        <begin position="246"/>
        <end position="256"/>
    </location>
</feature>
<evidence type="ECO:0000256" key="3">
    <source>
        <dbReference type="ARBA" id="ARBA00022801"/>
    </source>
</evidence>
<gene>
    <name evidence="7" type="ORF">FHS23_002075</name>
</gene>